<keyword evidence="1 4" id="KW-0808">Transferase</keyword>
<dbReference type="AlphaFoldDB" id="A0A1W7ADW4"/>
<dbReference type="Gene3D" id="3.40.630.30">
    <property type="match status" value="1"/>
</dbReference>
<keyword evidence="4" id="KW-0645">Protease</keyword>
<dbReference type="GO" id="GO:0006508">
    <property type="term" value="P:proteolysis"/>
    <property type="evidence" value="ECO:0007669"/>
    <property type="project" value="UniProtKB-KW"/>
</dbReference>
<dbReference type="GeneID" id="35296275"/>
<dbReference type="CDD" id="cd04301">
    <property type="entry name" value="NAT_SF"/>
    <property type="match status" value="1"/>
</dbReference>
<dbReference type="Pfam" id="PF00583">
    <property type="entry name" value="Acetyltransf_1"/>
    <property type="match status" value="1"/>
</dbReference>
<dbReference type="RefSeq" id="WP_086043314.1">
    <property type="nucleotide sequence ID" value="NZ_CBCRZA010000016.1"/>
</dbReference>
<dbReference type="InterPro" id="IPR050680">
    <property type="entry name" value="YpeA/RimI_acetyltransf"/>
</dbReference>
<gene>
    <name evidence="4" type="primary">paiA_1</name>
    <name evidence="4" type="ORF">MCCS_21930</name>
</gene>
<dbReference type="InterPro" id="IPR016181">
    <property type="entry name" value="Acyl_CoA_acyltransferase"/>
</dbReference>
<evidence type="ECO:0000313" key="4">
    <source>
        <dbReference type="EMBL" id="ARQ07782.1"/>
    </source>
</evidence>
<evidence type="ECO:0000313" key="5">
    <source>
        <dbReference type="Proteomes" id="UP000194154"/>
    </source>
</evidence>
<keyword evidence="2 4" id="KW-0012">Acyltransferase</keyword>
<dbReference type="InterPro" id="IPR000182">
    <property type="entry name" value="GNAT_dom"/>
</dbReference>
<dbReference type="OrthoDB" id="7205533at2"/>
<dbReference type="SUPFAM" id="SSF55729">
    <property type="entry name" value="Acyl-CoA N-acyltransferases (Nat)"/>
    <property type="match status" value="1"/>
</dbReference>
<dbReference type="STRING" id="1855823.MCCS_21930"/>
<feature type="domain" description="N-acetyltransferase" evidence="3">
    <location>
        <begin position="1"/>
        <end position="168"/>
    </location>
</feature>
<dbReference type="PROSITE" id="PS51186">
    <property type="entry name" value="GNAT"/>
    <property type="match status" value="1"/>
</dbReference>
<organism evidence="4 5">
    <name type="scientific">Macrococcoides canis</name>
    <dbReference type="NCBI Taxonomy" id="1855823"/>
    <lineage>
        <taxon>Bacteria</taxon>
        <taxon>Bacillati</taxon>
        <taxon>Bacillota</taxon>
        <taxon>Bacilli</taxon>
        <taxon>Bacillales</taxon>
        <taxon>Staphylococcaceae</taxon>
        <taxon>Macrococcoides</taxon>
    </lineage>
</organism>
<protein>
    <submittedName>
        <fullName evidence="4">Protease synthase and sporulation negative regulatory protein PAI 1</fullName>
        <ecNumber evidence="4">2.3.1.-</ecNumber>
    </submittedName>
</protein>
<dbReference type="PANTHER" id="PTHR43420:SF12">
    <property type="entry name" value="N-ACETYLTRANSFERASE DOMAIN-CONTAINING PROTEIN"/>
    <property type="match status" value="1"/>
</dbReference>
<keyword evidence="4" id="KW-0378">Hydrolase</keyword>
<evidence type="ECO:0000259" key="3">
    <source>
        <dbReference type="PROSITE" id="PS51186"/>
    </source>
</evidence>
<dbReference type="KEGG" id="mcak:MCCS_21930"/>
<proteinExistence type="predicted"/>
<dbReference type="GO" id="GO:0008233">
    <property type="term" value="F:peptidase activity"/>
    <property type="evidence" value="ECO:0007669"/>
    <property type="project" value="UniProtKB-KW"/>
</dbReference>
<name>A0A1W7ADW4_9STAP</name>
<evidence type="ECO:0000256" key="1">
    <source>
        <dbReference type="ARBA" id="ARBA00022679"/>
    </source>
</evidence>
<evidence type="ECO:0000256" key="2">
    <source>
        <dbReference type="ARBA" id="ARBA00023315"/>
    </source>
</evidence>
<dbReference type="EMBL" id="CP021059">
    <property type="protein sequence ID" value="ARQ07782.1"/>
    <property type="molecule type" value="Genomic_DNA"/>
</dbReference>
<dbReference type="EC" id="2.3.1.-" evidence="4"/>
<sequence length="168" mass="19979">MIRACTVEDKSALKEIAYQTFDETFRADNKKENIDEYLKNAFTDEKVLAELQNPDSFFYFIYYEDTLAGYLKLNINEAQTESFEGENLEIERIYILKQFQKKGLGKQLYDKALEVARHLSRERIWLGVWEKNNNAIAFYEQLGFNKIDQHSFYMGDEQQIDYIMMKSI</sequence>
<dbReference type="GO" id="GO:0016747">
    <property type="term" value="F:acyltransferase activity, transferring groups other than amino-acyl groups"/>
    <property type="evidence" value="ECO:0007669"/>
    <property type="project" value="InterPro"/>
</dbReference>
<keyword evidence="5" id="KW-1185">Reference proteome</keyword>
<dbReference type="PANTHER" id="PTHR43420">
    <property type="entry name" value="ACETYLTRANSFERASE"/>
    <property type="match status" value="1"/>
</dbReference>
<dbReference type="Proteomes" id="UP000194154">
    <property type="component" value="Chromosome"/>
</dbReference>
<reference evidence="4 5" key="1">
    <citation type="journal article" date="2017" name="Int. J. Syst. Evol. Microbiol.">
        <title>Macrococcus canis sp. nov., a skin bacterium associated with infections in dogs.</title>
        <authorList>
            <person name="Gobeli Brawand S."/>
            <person name="Cotting K."/>
            <person name="Gomez-Sanz E."/>
            <person name="Collaud A."/>
            <person name="Thomann A."/>
            <person name="Brodard I."/>
            <person name="Rodriguez-Campos S."/>
            <person name="Strauss C."/>
            <person name="Perreten V."/>
        </authorList>
    </citation>
    <scope>NUCLEOTIDE SEQUENCE [LARGE SCALE GENOMIC DNA]</scope>
    <source>
        <strain evidence="4 5">KM45013</strain>
    </source>
</reference>
<accession>A0A1W7ADW4</accession>